<organism evidence="2 3">
    <name type="scientific">Streptacidiphilus cavernicola</name>
    <dbReference type="NCBI Taxonomy" id="3342716"/>
    <lineage>
        <taxon>Bacteria</taxon>
        <taxon>Bacillati</taxon>
        <taxon>Actinomycetota</taxon>
        <taxon>Actinomycetes</taxon>
        <taxon>Kitasatosporales</taxon>
        <taxon>Streptomycetaceae</taxon>
        <taxon>Streptacidiphilus</taxon>
    </lineage>
</organism>
<sequence length="71" mass="7974">MSSSEFYFQSFKIRESELRRAAEQHRMVVEAEQHARAAAESDGAQDRKGGGSQFHFRGARRSRRASAPSAC</sequence>
<evidence type="ECO:0000313" key="3">
    <source>
        <dbReference type="Proteomes" id="UP001592528"/>
    </source>
</evidence>
<dbReference type="RefSeq" id="WP_030262319.1">
    <property type="nucleotide sequence ID" value="NZ_JBHEZZ010000020.1"/>
</dbReference>
<accession>A0ABV6UV47</accession>
<dbReference type="EMBL" id="JBHEZZ010000020">
    <property type="protein sequence ID" value="MFC1405350.1"/>
    <property type="molecule type" value="Genomic_DNA"/>
</dbReference>
<feature type="compositionally biased region" description="Basic and acidic residues" evidence="1">
    <location>
        <begin position="32"/>
        <end position="49"/>
    </location>
</feature>
<comment type="caution">
    <text evidence="2">The sequence shown here is derived from an EMBL/GenBank/DDBJ whole genome shotgun (WGS) entry which is preliminary data.</text>
</comment>
<evidence type="ECO:0000313" key="2">
    <source>
        <dbReference type="EMBL" id="MFC1405350.1"/>
    </source>
</evidence>
<reference evidence="2 3" key="1">
    <citation type="submission" date="2024-09" db="EMBL/GenBank/DDBJ databases">
        <authorList>
            <person name="Lee S.D."/>
        </authorList>
    </citation>
    <scope>NUCLEOTIDE SEQUENCE [LARGE SCALE GENOMIC DNA]</scope>
    <source>
        <strain evidence="2 3">N1-5</strain>
    </source>
</reference>
<proteinExistence type="predicted"/>
<keyword evidence="3" id="KW-1185">Reference proteome</keyword>
<gene>
    <name evidence="2" type="ORF">ACEZDJ_29105</name>
</gene>
<feature type="region of interest" description="Disordered" evidence="1">
    <location>
        <begin position="32"/>
        <end position="71"/>
    </location>
</feature>
<protein>
    <submittedName>
        <fullName evidence="2">Uncharacterized protein</fullName>
    </submittedName>
</protein>
<name>A0ABV6UV47_9ACTN</name>
<evidence type="ECO:0000256" key="1">
    <source>
        <dbReference type="SAM" id="MobiDB-lite"/>
    </source>
</evidence>
<dbReference type="Proteomes" id="UP001592528">
    <property type="component" value="Unassembled WGS sequence"/>
</dbReference>